<dbReference type="Proteomes" id="UP000194873">
    <property type="component" value="Unassembled WGS sequence"/>
</dbReference>
<proteinExistence type="predicted"/>
<comment type="caution">
    <text evidence="2">The sequence shown here is derived from an EMBL/GenBank/DDBJ whole genome shotgun (WGS) entry which is preliminary data.</text>
</comment>
<name>A0A243W852_9BACT</name>
<dbReference type="RefSeq" id="WP_086597232.1">
    <property type="nucleotide sequence ID" value="NZ_MTSE01000039.1"/>
</dbReference>
<feature type="compositionally biased region" description="Basic and acidic residues" evidence="1">
    <location>
        <begin position="18"/>
        <end position="27"/>
    </location>
</feature>
<dbReference type="EMBL" id="MTSE01000039">
    <property type="protein sequence ID" value="OUJ69072.1"/>
    <property type="molecule type" value="Genomic_DNA"/>
</dbReference>
<reference evidence="2 3" key="1">
    <citation type="submission" date="2017-01" db="EMBL/GenBank/DDBJ databases">
        <title>A new Hymenobacter.</title>
        <authorList>
            <person name="Liang Y."/>
            <person name="Feng F."/>
        </authorList>
    </citation>
    <scope>NUCLEOTIDE SEQUENCE [LARGE SCALE GENOMIC DNA]</scope>
    <source>
        <strain evidence="2">MIMBbqt21</strain>
    </source>
</reference>
<keyword evidence="3" id="KW-1185">Reference proteome</keyword>
<dbReference type="AlphaFoldDB" id="A0A243W852"/>
<protein>
    <submittedName>
        <fullName evidence="2">Uncharacterized protein</fullName>
    </submittedName>
</protein>
<sequence length="200" mass="22818">MSEDDELPDLLGGLGQDEPSRPSDDATSKGPGQEADEEKRRLDEERRARILRDADRSRSLNPELDFGIGEESEDLDSLPQIQDEQKPDTSHKLYYSLRRILMDNLPSGSKNKEARQMVYDQKNLFLNRGKDKDGRGIRGSDGRQAYIHYLEVALATAQQWVREGANTYDIYVYFEKLNKKYHSGDLGEDEGPEVEVEPLV</sequence>
<dbReference type="OrthoDB" id="1046091at2"/>
<organism evidence="2 3">
    <name type="scientific">Hymenobacter crusticola</name>
    <dbReference type="NCBI Taxonomy" id="1770526"/>
    <lineage>
        <taxon>Bacteria</taxon>
        <taxon>Pseudomonadati</taxon>
        <taxon>Bacteroidota</taxon>
        <taxon>Cytophagia</taxon>
        <taxon>Cytophagales</taxon>
        <taxon>Hymenobacteraceae</taxon>
        <taxon>Hymenobacter</taxon>
    </lineage>
</organism>
<evidence type="ECO:0000256" key="1">
    <source>
        <dbReference type="SAM" id="MobiDB-lite"/>
    </source>
</evidence>
<feature type="compositionally biased region" description="Basic and acidic residues" evidence="1">
    <location>
        <begin position="37"/>
        <end position="58"/>
    </location>
</feature>
<accession>A0A243W852</accession>
<gene>
    <name evidence="2" type="ORF">BXP70_27045</name>
</gene>
<evidence type="ECO:0000313" key="3">
    <source>
        <dbReference type="Proteomes" id="UP000194873"/>
    </source>
</evidence>
<feature type="region of interest" description="Disordered" evidence="1">
    <location>
        <begin position="1"/>
        <end position="89"/>
    </location>
</feature>
<evidence type="ECO:0000313" key="2">
    <source>
        <dbReference type="EMBL" id="OUJ69072.1"/>
    </source>
</evidence>